<keyword evidence="2" id="KW-1185">Reference proteome</keyword>
<reference evidence="1 2" key="1">
    <citation type="journal article" date="2003" name="Nature">
        <title>The genome of a motile marine Synechococcus.</title>
        <authorList>
            <person name="Palenik B."/>
            <person name="Brahamsha B."/>
            <person name="Larimer F."/>
            <person name="Land M."/>
            <person name="Hauser L."/>
            <person name="Chain P."/>
            <person name="Lamerdin J."/>
            <person name="Regala W."/>
            <person name="Allen E.A."/>
            <person name="McCarren J."/>
            <person name="Paulsen I."/>
            <person name="Dufresne A."/>
            <person name="Partensky F."/>
            <person name="Webb E."/>
            <person name="Waterbury J."/>
        </authorList>
    </citation>
    <scope>NUCLEOTIDE SEQUENCE [LARGE SCALE GENOMIC DNA]</scope>
    <source>
        <strain evidence="1 2">WH8102</strain>
    </source>
</reference>
<protein>
    <recommendedName>
        <fullName evidence="3">GNAT family acetyltransferase</fullName>
    </recommendedName>
</protein>
<dbReference type="EMBL" id="BX569694">
    <property type="protein sequence ID" value="CAE08563.1"/>
    <property type="molecule type" value="Genomic_DNA"/>
</dbReference>
<evidence type="ECO:0008006" key="3">
    <source>
        <dbReference type="Google" id="ProtNLM"/>
    </source>
</evidence>
<dbReference type="Gene3D" id="3.40.630.30">
    <property type="match status" value="1"/>
</dbReference>
<evidence type="ECO:0000313" key="1">
    <source>
        <dbReference type="EMBL" id="CAE08563.1"/>
    </source>
</evidence>
<dbReference type="Proteomes" id="UP000001422">
    <property type="component" value="Chromosome"/>
</dbReference>
<dbReference type="HOGENOM" id="CLU_146040_0_0_3"/>
<dbReference type="eggNOG" id="COG0456">
    <property type="taxonomic scope" value="Bacteria"/>
</dbReference>
<sequence>MNCCGAHCSPSTASPPACATPADPLLSFLQQPSVPQLPEGYRLETGEVPSPAAINRLLASCQESTHPEELWPKAMERSLWQISILEESTGELVGFVRATSDMALNANLWNLSARPGPDQGRLLTVLMHRALHILRRDLPGCSLSVSAPAMSLEALKGQGFVIDPSGIRAMGLRLKSTSGTD</sequence>
<organism evidence="1 2">
    <name type="scientific">Parasynechococcus marenigrum (strain WH8102)</name>
    <dbReference type="NCBI Taxonomy" id="84588"/>
    <lineage>
        <taxon>Bacteria</taxon>
        <taxon>Bacillati</taxon>
        <taxon>Cyanobacteriota</taxon>
        <taxon>Cyanophyceae</taxon>
        <taxon>Synechococcales</taxon>
        <taxon>Prochlorococcaceae</taxon>
        <taxon>Parasynechococcus</taxon>
        <taxon>Parasynechococcus marenigrum</taxon>
    </lineage>
</organism>
<evidence type="ECO:0000313" key="2">
    <source>
        <dbReference type="Proteomes" id="UP000001422"/>
    </source>
</evidence>
<name>Q7U4L9_PARMW</name>
<proteinExistence type="predicted"/>
<dbReference type="STRING" id="84588.SYNW2048"/>
<gene>
    <name evidence="1" type="ordered locus">SYNW2048</name>
</gene>
<dbReference type="AlphaFoldDB" id="Q7U4L9"/>
<dbReference type="KEGG" id="syw:SYNW2048"/>
<accession>Q7U4L9</accession>